<dbReference type="InterPro" id="IPR003439">
    <property type="entry name" value="ABC_transporter-like_ATP-bd"/>
</dbReference>
<dbReference type="Gene3D" id="3.40.50.300">
    <property type="entry name" value="P-loop containing nucleotide triphosphate hydrolases"/>
    <property type="match status" value="1"/>
</dbReference>
<keyword evidence="7" id="KW-0406">Ion transport</keyword>
<dbReference type="PANTHER" id="PTHR42781:SF4">
    <property type="entry name" value="SPERMIDINE_PUTRESCINE IMPORT ATP-BINDING PROTEIN POTA"/>
    <property type="match status" value="1"/>
</dbReference>
<dbReference type="AlphaFoldDB" id="B8DQ03"/>
<evidence type="ECO:0000256" key="3">
    <source>
        <dbReference type="ARBA" id="ARBA00022496"/>
    </source>
</evidence>
<dbReference type="GO" id="GO:0016020">
    <property type="term" value="C:membrane"/>
    <property type="evidence" value="ECO:0007669"/>
    <property type="project" value="InterPro"/>
</dbReference>
<dbReference type="GO" id="GO:0005524">
    <property type="term" value="F:ATP binding"/>
    <property type="evidence" value="ECO:0007669"/>
    <property type="project" value="UniProtKB-KW"/>
</dbReference>
<dbReference type="CDD" id="cd03259">
    <property type="entry name" value="ABC_Carb_Solutes_like"/>
    <property type="match status" value="1"/>
</dbReference>
<dbReference type="InterPro" id="IPR003593">
    <property type="entry name" value="AAA+_ATPase"/>
</dbReference>
<dbReference type="EMBL" id="CP001197">
    <property type="protein sequence ID" value="ACL08867.1"/>
    <property type="molecule type" value="Genomic_DNA"/>
</dbReference>
<dbReference type="PROSITE" id="PS50893">
    <property type="entry name" value="ABC_TRANSPORTER_2"/>
    <property type="match status" value="1"/>
</dbReference>
<sequence length="400" mass="42018">MVLAVEGLCASYGEGDAAPGGAGLVAAAVGRAVGFVAGRRGPRAPLPQARPDLPDLPDRPDRPDRHDQSSPTSQAGSNGHSAAAPPVFSGVTFHLAQGEMACLVGPSGVGKTTLLRVLAGLHPYDAGGFTVTPPEGHDDAVILVFQDYMLFPHLTVRDNVAFGLRARGMGRRQRIRRAGDMLADFAIGDLAHRYPAHLSAGQRQRVALARALVCNPALLLLDEPFANLDRTLRLEMAAYVRDTVRRYGVTTLSVTHDLEEAFAVSDRIGVMLHGRLAQFGTPAELYARPVSLDVARFMGPVNVLDGPACTAFGLPLPGGCLCGGGDDCAPLALRPEGLAATPDPDGPAVVARAVFTGQVTRLTLCPARAGTDLRPGMPVLVVHTLRADLPEGTRVRVELA</sequence>
<evidence type="ECO:0000256" key="7">
    <source>
        <dbReference type="ARBA" id="ARBA00023065"/>
    </source>
</evidence>
<proteinExistence type="predicted"/>
<keyword evidence="1" id="KW-0813">Transport</keyword>
<dbReference type="KEGG" id="dvm:DvMF_1924"/>
<evidence type="ECO:0000313" key="11">
    <source>
        <dbReference type="EMBL" id="ACL08867.1"/>
    </source>
</evidence>
<keyword evidence="4" id="KW-0547">Nucleotide-binding</keyword>
<keyword evidence="2" id="KW-1003">Cell membrane</keyword>
<dbReference type="STRING" id="883.DvMF_1924"/>
<reference evidence="11" key="1">
    <citation type="submission" date="2008-10" db="EMBL/GenBank/DDBJ databases">
        <title>Complete sequence of Desulfovibrio vulgaris str. 'Miyazaki F'.</title>
        <authorList>
            <person name="Lucas S."/>
            <person name="Copeland A."/>
            <person name="Lapidus A."/>
            <person name="Glavina del Rio T."/>
            <person name="Dalin E."/>
            <person name="Tice H."/>
            <person name="Bruce D."/>
            <person name="Goodwin L."/>
            <person name="Pitluck S."/>
            <person name="Sims D."/>
            <person name="Brettin T."/>
            <person name="Detter J.C."/>
            <person name="Han C."/>
            <person name="Larimer F."/>
            <person name="Land M."/>
            <person name="Hauser L."/>
            <person name="Kyrpides N."/>
            <person name="Mikhailova N."/>
            <person name="Hazen T.C."/>
            <person name="Richardson P."/>
        </authorList>
    </citation>
    <scope>NUCLEOTIDE SEQUENCE</scope>
    <source>
        <strain evidence="11">Miyazaki F</strain>
    </source>
</reference>
<feature type="compositionally biased region" description="Polar residues" evidence="9">
    <location>
        <begin position="69"/>
        <end position="80"/>
    </location>
</feature>
<dbReference type="PROSITE" id="PS00211">
    <property type="entry name" value="ABC_TRANSPORTER_1"/>
    <property type="match status" value="1"/>
</dbReference>
<evidence type="ECO:0000256" key="2">
    <source>
        <dbReference type="ARBA" id="ARBA00022475"/>
    </source>
</evidence>
<dbReference type="OrthoDB" id="9809450at2"/>
<feature type="domain" description="ABC transporter" evidence="10">
    <location>
        <begin position="73"/>
        <end position="298"/>
    </location>
</feature>
<keyword evidence="8" id="KW-0472">Membrane</keyword>
<dbReference type="PANTHER" id="PTHR42781">
    <property type="entry name" value="SPERMIDINE/PUTRESCINE IMPORT ATP-BINDING PROTEIN POTA"/>
    <property type="match status" value="1"/>
</dbReference>
<dbReference type="eggNOG" id="COG3842">
    <property type="taxonomic scope" value="Bacteria"/>
</dbReference>
<dbReference type="SUPFAM" id="SSF52540">
    <property type="entry name" value="P-loop containing nucleoside triphosphate hydrolases"/>
    <property type="match status" value="1"/>
</dbReference>
<dbReference type="InterPro" id="IPR017871">
    <property type="entry name" value="ABC_transporter-like_CS"/>
</dbReference>
<feature type="compositionally biased region" description="Basic and acidic residues" evidence="9">
    <location>
        <begin position="52"/>
        <end position="68"/>
    </location>
</feature>
<dbReference type="InterPro" id="IPR027417">
    <property type="entry name" value="P-loop_NTPase"/>
</dbReference>
<dbReference type="GO" id="GO:0015408">
    <property type="term" value="F:ABC-type ferric iron transporter activity"/>
    <property type="evidence" value="ECO:0007669"/>
    <property type="project" value="InterPro"/>
</dbReference>
<evidence type="ECO:0000256" key="6">
    <source>
        <dbReference type="ARBA" id="ARBA00023004"/>
    </source>
</evidence>
<feature type="region of interest" description="Disordered" evidence="9">
    <location>
        <begin position="39"/>
        <end position="83"/>
    </location>
</feature>
<protein>
    <submittedName>
        <fullName evidence="11">ABC transporter related</fullName>
    </submittedName>
</protein>
<dbReference type="SMART" id="SM00382">
    <property type="entry name" value="AAA"/>
    <property type="match status" value="1"/>
</dbReference>
<accession>B8DQ03</accession>
<keyword evidence="6" id="KW-0408">Iron</keyword>
<keyword evidence="3" id="KW-0410">Iron transport</keyword>
<name>B8DQ03_NITV9</name>
<dbReference type="GO" id="GO:0016887">
    <property type="term" value="F:ATP hydrolysis activity"/>
    <property type="evidence" value="ECO:0007669"/>
    <property type="project" value="InterPro"/>
</dbReference>
<evidence type="ECO:0000256" key="5">
    <source>
        <dbReference type="ARBA" id="ARBA00022840"/>
    </source>
</evidence>
<keyword evidence="5" id="KW-0067">ATP-binding</keyword>
<dbReference type="Pfam" id="PF00005">
    <property type="entry name" value="ABC_tran"/>
    <property type="match status" value="1"/>
</dbReference>
<evidence type="ECO:0000259" key="10">
    <source>
        <dbReference type="PROSITE" id="PS50893"/>
    </source>
</evidence>
<evidence type="ECO:0000256" key="9">
    <source>
        <dbReference type="SAM" id="MobiDB-lite"/>
    </source>
</evidence>
<dbReference type="InterPro" id="IPR015853">
    <property type="entry name" value="ABC_transpr_FbpC"/>
</dbReference>
<evidence type="ECO:0000256" key="1">
    <source>
        <dbReference type="ARBA" id="ARBA00022448"/>
    </source>
</evidence>
<organism evidence="11">
    <name type="scientific">Nitratidesulfovibrio vulgaris (strain DSM 19637 / Miyazaki F)</name>
    <name type="common">Desulfovibrio vulgaris</name>
    <dbReference type="NCBI Taxonomy" id="883"/>
    <lineage>
        <taxon>Bacteria</taxon>
        <taxon>Pseudomonadati</taxon>
        <taxon>Thermodesulfobacteriota</taxon>
        <taxon>Desulfovibrionia</taxon>
        <taxon>Desulfovibrionales</taxon>
        <taxon>Desulfovibrionaceae</taxon>
        <taxon>Nitratidesulfovibrio</taxon>
    </lineage>
</organism>
<dbReference type="InterPro" id="IPR050093">
    <property type="entry name" value="ABC_SmlMolc_Importer"/>
</dbReference>
<evidence type="ECO:0000256" key="4">
    <source>
        <dbReference type="ARBA" id="ARBA00022741"/>
    </source>
</evidence>
<evidence type="ECO:0000256" key="8">
    <source>
        <dbReference type="ARBA" id="ARBA00023136"/>
    </source>
</evidence>
<gene>
    <name evidence="11" type="ordered locus">DvMF_1924</name>
</gene>
<dbReference type="HOGENOM" id="CLU_000604_1_1_7"/>